<evidence type="ECO:0000313" key="1">
    <source>
        <dbReference type="EMBL" id="KAF3508302.1"/>
    </source>
</evidence>
<evidence type="ECO:0000313" key="2">
    <source>
        <dbReference type="Proteomes" id="UP000712600"/>
    </source>
</evidence>
<dbReference type="EMBL" id="QGKX02001521">
    <property type="protein sequence ID" value="KAF3508302.1"/>
    <property type="molecule type" value="Genomic_DNA"/>
</dbReference>
<protein>
    <submittedName>
        <fullName evidence="1">Uncharacterized protein</fullName>
    </submittedName>
</protein>
<accession>A0A8S9P4H9</accession>
<gene>
    <name evidence="1" type="ORF">F2Q69_00004174</name>
</gene>
<comment type="caution">
    <text evidence="1">The sequence shown here is derived from an EMBL/GenBank/DDBJ whole genome shotgun (WGS) entry which is preliminary data.</text>
</comment>
<organism evidence="1 2">
    <name type="scientific">Brassica cretica</name>
    <name type="common">Mustard</name>
    <dbReference type="NCBI Taxonomy" id="69181"/>
    <lineage>
        <taxon>Eukaryota</taxon>
        <taxon>Viridiplantae</taxon>
        <taxon>Streptophyta</taxon>
        <taxon>Embryophyta</taxon>
        <taxon>Tracheophyta</taxon>
        <taxon>Spermatophyta</taxon>
        <taxon>Magnoliopsida</taxon>
        <taxon>eudicotyledons</taxon>
        <taxon>Gunneridae</taxon>
        <taxon>Pentapetalae</taxon>
        <taxon>rosids</taxon>
        <taxon>malvids</taxon>
        <taxon>Brassicales</taxon>
        <taxon>Brassicaceae</taxon>
        <taxon>Brassiceae</taxon>
        <taxon>Brassica</taxon>
    </lineage>
</organism>
<name>A0A8S9P4H9_BRACR</name>
<reference evidence="1" key="1">
    <citation type="submission" date="2019-12" db="EMBL/GenBank/DDBJ databases">
        <title>Genome sequencing and annotation of Brassica cretica.</title>
        <authorList>
            <person name="Studholme D.J."/>
            <person name="Sarris P."/>
        </authorList>
    </citation>
    <scope>NUCLEOTIDE SEQUENCE</scope>
    <source>
        <strain evidence="1">PFS-109/04</strain>
        <tissue evidence="1">Leaf</tissue>
    </source>
</reference>
<dbReference type="AlphaFoldDB" id="A0A8S9P4H9"/>
<dbReference type="Proteomes" id="UP000712600">
    <property type="component" value="Unassembled WGS sequence"/>
</dbReference>
<sequence>MPPPPNPNSLWPDRRSISLELIIRSVMLGESSKQRSKLKHADRQLSYQCGFYFCRDTHNEQIIVLLDPSQKNLMVEMAIGHFRPGPNHSGAFAGQPVGHRITNAYMGISTLQLLHGASVQFST</sequence>
<proteinExistence type="predicted"/>